<sequence length="187" mass="18983">MPITVLTLVGSLRAGSTNRALAQAVAHHAPPGVDVVVFEGLGELPFYNDDLQEAGAPASVVALREAVLAADAVLLVTPEYNGGLPAVLGTAIDWISRPYNVGAVRGVPAAVIGTALGRSGGTRAQEIGRRALSIAGAHVLDAEFLAVPGSSKRYAELHPRDDADVERGAAAVLSALAAAAELARVPA</sequence>
<protein>
    <submittedName>
        <fullName evidence="2">NAD(P)H-dependent oxidoreductase</fullName>
    </submittedName>
</protein>
<dbReference type="SUPFAM" id="SSF52218">
    <property type="entry name" value="Flavoproteins"/>
    <property type="match status" value="1"/>
</dbReference>
<dbReference type="Gene3D" id="3.40.50.360">
    <property type="match status" value="1"/>
</dbReference>
<keyword evidence="3" id="KW-1185">Reference proteome</keyword>
<dbReference type="InterPro" id="IPR050712">
    <property type="entry name" value="NAD(P)H-dep_reductase"/>
</dbReference>
<dbReference type="EMBL" id="QQXL01000004">
    <property type="protein sequence ID" value="RKW70536.1"/>
    <property type="molecule type" value="Genomic_DNA"/>
</dbReference>
<evidence type="ECO:0000313" key="3">
    <source>
        <dbReference type="Proteomes" id="UP000273119"/>
    </source>
</evidence>
<dbReference type="GO" id="GO:0005829">
    <property type="term" value="C:cytosol"/>
    <property type="evidence" value="ECO:0007669"/>
    <property type="project" value="TreeGrafter"/>
</dbReference>
<dbReference type="PANTHER" id="PTHR30543">
    <property type="entry name" value="CHROMATE REDUCTASE"/>
    <property type="match status" value="1"/>
</dbReference>
<gene>
    <name evidence="2" type="ORF">DWQ67_07305</name>
</gene>
<feature type="domain" description="NADPH-dependent FMN reductase-like" evidence="1">
    <location>
        <begin position="4"/>
        <end position="148"/>
    </location>
</feature>
<dbReference type="GO" id="GO:0010181">
    <property type="term" value="F:FMN binding"/>
    <property type="evidence" value="ECO:0007669"/>
    <property type="project" value="TreeGrafter"/>
</dbReference>
<dbReference type="Pfam" id="PF03358">
    <property type="entry name" value="FMN_red"/>
    <property type="match status" value="1"/>
</dbReference>
<evidence type="ECO:0000313" key="2">
    <source>
        <dbReference type="EMBL" id="RKW70536.1"/>
    </source>
</evidence>
<organism evidence="2 3">
    <name type="scientific">Galactobacter caseinivorans</name>
    <dbReference type="NCBI Taxonomy" id="2676123"/>
    <lineage>
        <taxon>Bacteria</taxon>
        <taxon>Bacillati</taxon>
        <taxon>Actinomycetota</taxon>
        <taxon>Actinomycetes</taxon>
        <taxon>Micrococcales</taxon>
        <taxon>Micrococcaceae</taxon>
        <taxon>Galactobacter</taxon>
    </lineage>
</organism>
<dbReference type="InterPro" id="IPR029039">
    <property type="entry name" value="Flavoprotein-like_sf"/>
</dbReference>
<proteinExistence type="predicted"/>
<dbReference type="Proteomes" id="UP000273119">
    <property type="component" value="Unassembled WGS sequence"/>
</dbReference>
<dbReference type="GO" id="GO:0016491">
    <property type="term" value="F:oxidoreductase activity"/>
    <property type="evidence" value="ECO:0007669"/>
    <property type="project" value="InterPro"/>
</dbReference>
<evidence type="ECO:0000259" key="1">
    <source>
        <dbReference type="Pfam" id="PF03358"/>
    </source>
</evidence>
<dbReference type="AlphaFoldDB" id="A0A496PJ60"/>
<name>A0A496PJ60_9MICC</name>
<dbReference type="InterPro" id="IPR005025">
    <property type="entry name" value="FMN_Rdtase-like_dom"/>
</dbReference>
<reference evidence="2 3" key="1">
    <citation type="submission" date="2018-07" db="EMBL/GenBank/DDBJ databases">
        <title>Arthrobacter sp. nov., isolated from raw cow's milk with high bacterial count.</title>
        <authorList>
            <person name="Hahne J."/>
            <person name="Isele D."/>
            <person name="Lipski A."/>
        </authorList>
    </citation>
    <scope>NUCLEOTIDE SEQUENCE [LARGE SCALE GENOMIC DNA]</scope>
    <source>
        <strain evidence="2 3">JZ R-183</strain>
    </source>
</reference>
<accession>A0A496PJ60</accession>
<dbReference type="PANTHER" id="PTHR30543:SF21">
    <property type="entry name" value="NAD(P)H-DEPENDENT FMN REDUCTASE LOT6"/>
    <property type="match status" value="1"/>
</dbReference>
<comment type="caution">
    <text evidence="2">The sequence shown here is derived from an EMBL/GenBank/DDBJ whole genome shotgun (WGS) entry which is preliminary data.</text>
</comment>